<comment type="caution">
    <text evidence="1">The sequence shown here is derived from an EMBL/GenBank/DDBJ whole genome shotgun (WGS) entry which is preliminary data.</text>
</comment>
<evidence type="ECO:0000313" key="1">
    <source>
        <dbReference type="EMBL" id="KAF9508206.1"/>
    </source>
</evidence>
<gene>
    <name evidence="1" type="ORF">BS47DRAFT_243890</name>
</gene>
<proteinExistence type="predicted"/>
<evidence type="ECO:0000313" key="2">
    <source>
        <dbReference type="Proteomes" id="UP000886523"/>
    </source>
</evidence>
<organism evidence="1 2">
    <name type="scientific">Hydnum rufescens UP504</name>
    <dbReference type="NCBI Taxonomy" id="1448309"/>
    <lineage>
        <taxon>Eukaryota</taxon>
        <taxon>Fungi</taxon>
        <taxon>Dikarya</taxon>
        <taxon>Basidiomycota</taxon>
        <taxon>Agaricomycotina</taxon>
        <taxon>Agaricomycetes</taxon>
        <taxon>Cantharellales</taxon>
        <taxon>Hydnaceae</taxon>
        <taxon>Hydnum</taxon>
    </lineage>
</organism>
<name>A0A9P6DMQ8_9AGAM</name>
<dbReference type="Proteomes" id="UP000886523">
    <property type="component" value="Unassembled WGS sequence"/>
</dbReference>
<protein>
    <submittedName>
        <fullName evidence="1">Uncharacterized protein</fullName>
    </submittedName>
</protein>
<sequence>MVPTSMRNYTRPLPFAVDIDPADPMDRESTDHVSPGAYLIVKDETNSIPPVFIRMLDSKRLSIFPTARDQYTSLINPRQFLLQYNWSTTQRRKYKCGTYYSGSKHGNQR</sequence>
<dbReference type="AlphaFoldDB" id="A0A9P6DMQ8"/>
<keyword evidence="2" id="KW-1185">Reference proteome</keyword>
<accession>A0A9P6DMQ8</accession>
<reference evidence="1" key="1">
    <citation type="journal article" date="2020" name="Nat. Commun.">
        <title>Large-scale genome sequencing of mycorrhizal fungi provides insights into the early evolution of symbiotic traits.</title>
        <authorList>
            <person name="Miyauchi S."/>
            <person name="Kiss E."/>
            <person name="Kuo A."/>
            <person name="Drula E."/>
            <person name="Kohler A."/>
            <person name="Sanchez-Garcia M."/>
            <person name="Morin E."/>
            <person name="Andreopoulos B."/>
            <person name="Barry K.W."/>
            <person name="Bonito G."/>
            <person name="Buee M."/>
            <person name="Carver A."/>
            <person name="Chen C."/>
            <person name="Cichocki N."/>
            <person name="Clum A."/>
            <person name="Culley D."/>
            <person name="Crous P.W."/>
            <person name="Fauchery L."/>
            <person name="Girlanda M."/>
            <person name="Hayes R.D."/>
            <person name="Keri Z."/>
            <person name="LaButti K."/>
            <person name="Lipzen A."/>
            <person name="Lombard V."/>
            <person name="Magnuson J."/>
            <person name="Maillard F."/>
            <person name="Murat C."/>
            <person name="Nolan M."/>
            <person name="Ohm R.A."/>
            <person name="Pangilinan J."/>
            <person name="Pereira M.F."/>
            <person name="Perotto S."/>
            <person name="Peter M."/>
            <person name="Pfister S."/>
            <person name="Riley R."/>
            <person name="Sitrit Y."/>
            <person name="Stielow J.B."/>
            <person name="Szollosi G."/>
            <person name="Zifcakova L."/>
            <person name="Stursova M."/>
            <person name="Spatafora J.W."/>
            <person name="Tedersoo L."/>
            <person name="Vaario L.M."/>
            <person name="Yamada A."/>
            <person name="Yan M."/>
            <person name="Wang P."/>
            <person name="Xu J."/>
            <person name="Bruns T."/>
            <person name="Baldrian P."/>
            <person name="Vilgalys R."/>
            <person name="Dunand C."/>
            <person name="Henrissat B."/>
            <person name="Grigoriev I.V."/>
            <person name="Hibbett D."/>
            <person name="Nagy L.G."/>
            <person name="Martin F.M."/>
        </authorList>
    </citation>
    <scope>NUCLEOTIDE SEQUENCE</scope>
    <source>
        <strain evidence="1">UP504</strain>
    </source>
</reference>
<dbReference type="EMBL" id="MU129063">
    <property type="protein sequence ID" value="KAF9508206.1"/>
    <property type="molecule type" value="Genomic_DNA"/>
</dbReference>
<dbReference type="OrthoDB" id="2142759at2759"/>